<reference evidence="7 8" key="1">
    <citation type="submission" date="2023-07" db="EMBL/GenBank/DDBJ databases">
        <title>Sequencing the genomes of 1000 actinobacteria strains.</title>
        <authorList>
            <person name="Klenk H.-P."/>
        </authorList>
    </citation>
    <scope>NUCLEOTIDE SEQUENCE [LARGE SCALE GENOMIC DNA]</scope>
    <source>
        <strain evidence="7 8">DSM 44711</strain>
    </source>
</reference>
<evidence type="ECO:0000259" key="5">
    <source>
        <dbReference type="Pfam" id="PF07992"/>
    </source>
</evidence>
<dbReference type="Pfam" id="PF14759">
    <property type="entry name" value="Reductase_C"/>
    <property type="match status" value="1"/>
</dbReference>
<dbReference type="Proteomes" id="UP001183629">
    <property type="component" value="Unassembled WGS sequence"/>
</dbReference>
<dbReference type="Gene3D" id="3.30.390.30">
    <property type="match status" value="1"/>
</dbReference>
<gene>
    <name evidence="7" type="ORF">J2S44_007047</name>
</gene>
<dbReference type="InterPro" id="IPR036188">
    <property type="entry name" value="FAD/NAD-bd_sf"/>
</dbReference>
<accession>A0AAE3ZVS2</accession>
<proteinExistence type="predicted"/>
<dbReference type="GO" id="GO:0005737">
    <property type="term" value="C:cytoplasm"/>
    <property type="evidence" value="ECO:0007669"/>
    <property type="project" value="TreeGrafter"/>
</dbReference>
<dbReference type="GO" id="GO:0016651">
    <property type="term" value="F:oxidoreductase activity, acting on NAD(P)H"/>
    <property type="evidence" value="ECO:0007669"/>
    <property type="project" value="TreeGrafter"/>
</dbReference>
<dbReference type="InterPro" id="IPR016156">
    <property type="entry name" value="FAD/NAD-linked_Rdtase_dimer_sf"/>
</dbReference>
<sequence>MSEPESIVIAGAGLAGAKAAETLRTEGFGGRITLLGSELLRPYERPPLSKGLLLGTTGPDEPFVHAASWYPDNAVDLRLGAVVTGIDRAARVVHTASGEDVGYDRLLLATGAMPRRPAGAETFAHTFRTREDSDRFHAAIEKNARLVIVGAGWIGMEVAAAARQRGAHVTVVTPDRLPLRKVLGDTVAQVFADLHREHGVEFRFGAHATEILPDRVVLDDGTTLAADAVLVAIGAVPNDALAVEAGLATGDGVHVDALHTTSDPAIFAAGDVAAVDHPLLGARIRVEHWANALDSGPAAARAMLGRGTPWDRLPFFFTDQFDLGMEYAGHVPPGTETRLVVRGDLARREAIVFWLAGDRVAAGMNLNVWDVQDQIQDLIRAGLAGRAVDLARLSDESVPLTELVPGS</sequence>
<name>A0AAE3ZVS2_9ACTN</name>
<dbReference type="PANTHER" id="PTHR43557">
    <property type="entry name" value="APOPTOSIS-INDUCING FACTOR 1"/>
    <property type="match status" value="1"/>
</dbReference>
<dbReference type="AlphaFoldDB" id="A0AAE3ZVS2"/>
<organism evidence="7 8">
    <name type="scientific">Catenuloplanes niger</name>
    <dbReference type="NCBI Taxonomy" id="587534"/>
    <lineage>
        <taxon>Bacteria</taxon>
        <taxon>Bacillati</taxon>
        <taxon>Actinomycetota</taxon>
        <taxon>Actinomycetes</taxon>
        <taxon>Micromonosporales</taxon>
        <taxon>Micromonosporaceae</taxon>
        <taxon>Catenuloplanes</taxon>
    </lineage>
</organism>
<comment type="cofactor">
    <cofactor evidence="1">
        <name>FAD</name>
        <dbReference type="ChEBI" id="CHEBI:57692"/>
    </cofactor>
</comment>
<protein>
    <submittedName>
        <fullName evidence="7">NADPH-dependent 2,4-dienoyl-CoA reductase/sulfur reductase-like enzyme</fullName>
    </submittedName>
</protein>
<feature type="domain" description="Reductase C-terminal" evidence="6">
    <location>
        <begin position="315"/>
        <end position="403"/>
    </location>
</feature>
<dbReference type="Gene3D" id="3.50.50.60">
    <property type="entry name" value="FAD/NAD(P)-binding domain"/>
    <property type="match status" value="2"/>
</dbReference>
<evidence type="ECO:0000256" key="4">
    <source>
        <dbReference type="ARBA" id="ARBA00023002"/>
    </source>
</evidence>
<keyword evidence="2" id="KW-0285">Flavoprotein</keyword>
<evidence type="ECO:0000256" key="1">
    <source>
        <dbReference type="ARBA" id="ARBA00001974"/>
    </source>
</evidence>
<dbReference type="PRINTS" id="PR00411">
    <property type="entry name" value="PNDRDTASEI"/>
</dbReference>
<comment type="caution">
    <text evidence="7">The sequence shown here is derived from an EMBL/GenBank/DDBJ whole genome shotgun (WGS) entry which is preliminary data.</text>
</comment>
<dbReference type="PANTHER" id="PTHR43557:SF2">
    <property type="entry name" value="RIESKE DOMAIN-CONTAINING PROTEIN-RELATED"/>
    <property type="match status" value="1"/>
</dbReference>
<dbReference type="SUPFAM" id="SSF55424">
    <property type="entry name" value="FAD/NAD-linked reductases, dimerisation (C-terminal) domain"/>
    <property type="match status" value="1"/>
</dbReference>
<evidence type="ECO:0000256" key="2">
    <source>
        <dbReference type="ARBA" id="ARBA00022630"/>
    </source>
</evidence>
<keyword evidence="4" id="KW-0560">Oxidoreductase</keyword>
<dbReference type="InterPro" id="IPR050446">
    <property type="entry name" value="FAD-oxidoreductase/Apoptosis"/>
</dbReference>
<dbReference type="InterPro" id="IPR023753">
    <property type="entry name" value="FAD/NAD-binding_dom"/>
</dbReference>
<dbReference type="SUPFAM" id="SSF51905">
    <property type="entry name" value="FAD/NAD(P)-binding domain"/>
    <property type="match status" value="1"/>
</dbReference>
<keyword evidence="3" id="KW-0274">FAD</keyword>
<keyword evidence="8" id="KW-1185">Reference proteome</keyword>
<feature type="domain" description="FAD/NAD(P)-binding" evidence="5">
    <location>
        <begin position="6"/>
        <end position="296"/>
    </location>
</feature>
<dbReference type="Pfam" id="PF07992">
    <property type="entry name" value="Pyr_redox_2"/>
    <property type="match status" value="1"/>
</dbReference>
<evidence type="ECO:0000259" key="6">
    <source>
        <dbReference type="Pfam" id="PF14759"/>
    </source>
</evidence>
<dbReference type="PRINTS" id="PR00368">
    <property type="entry name" value="FADPNR"/>
</dbReference>
<evidence type="ECO:0000256" key="3">
    <source>
        <dbReference type="ARBA" id="ARBA00022827"/>
    </source>
</evidence>
<evidence type="ECO:0000313" key="7">
    <source>
        <dbReference type="EMBL" id="MDR7326797.1"/>
    </source>
</evidence>
<dbReference type="EMBL" id="JAVDYC010000001">
    <property type="protein sequence ID" value="MDR7326797.1"/>
    <property type="molecule type" value="Genomic_DNA"/>
</dbReference>
<dbReference type="RefSeq" id="WP_310423118.1">
    <property type="nucleotide sequence ID" value="NZ_JAVDYC010000001.1"/>
</dbReference>
<evidence type="ECO:0000313" key="8">
    <source>
        <dbReference type="Proteomes" id="UP001183629"/>
    </source>
</evidence>
<dbReference type="InterPro" id="IPR028202">
    <property type="entry name" value="Reductase_C"/>
</dbReference>